<protein>
    <submittedName>
        <fullName evidence="1">Uncharacterized protein</fullName>
    </submittedName>
</protein>
<dbReference type="VEuPathDB" id="FungiDB:ASPVEDRAFT_589150"/>
<dbReference type="AlphaFoldDB" id="A0A1L9PGS6"/>
<dbReference type="GeneID" id="63730952"/>
<evidence type="ECO:0000313" key="1">
    <source>
        <dbReference type="EMBL" id="OJJ00718.1"/>
    </source>
</evidence>
<evidence type="ECO:0000313" key="2">
    <source>
        <dbReference type="Proteomes" id="UP000184073"/>
    </source>
</evidence>
<reference evidence="2" key="1">
    <citation type="journal article" date="2017" name="Genome Biol.">
        <title>Comparative genomics reveals high biological diversity and specific adaptations in the industrially and medically important fungal genus Aspergillus.</title>
        <authorList>
            <person name="de Vries R.P."/>
            <person name="Riley R."/>
            <person name="Wiebenga A."/>
            <person name="Aguilar-Osorio G."/>
            <person name="Amillis S."/>
            <person name="Uchima C.A."/>
            <person name="Anderluh G."/>
            <person name="Asadollahi M."/>
            <person name="Askin M."/>
            <person name="Barry K."/>
            <person name="Battaglia E."/>
            <person name="Bayram O."/>
            <person name="Benocci T."/>
            <person name="Braus-Stromeyer S.A."/>
            <person name="Caldana C."/>
            <person name="Canovas D."/>
            <person name="Cerqueira G.C."/>
            <person name="Chen F."/>
            <person name="Chen W."/>
            <person name="Choi C."/>
            <person name="Clum A."/>
            <person name="Dos Santos R.A."/>
            <person name="Damasio A.R."/>
            <person name="Diallinas G."/>
            <person name="Emri T."/>
            <person name="Fekete E."/>
            <person name="Flipphi M."/>
            <person name="Freyberg S."/>
            <person name="Gallo A."/>
            <person name="Gournas C."/>
            <person name="Habgood R."/>
            <person name="Hainaut M."/>
            <person name="Harispe M.L."/>
            <person name="Henrissat B."/>
            <person name="Hilden K.S."/>
            <person name="Hope R."/>
            <person name="Hossain A."/>
            <person name="Karabika E."/>
            <person name="Karaffa L."/>
            <person name="Karanyi Z."/>
            <person name="Krasevec N."/>
            <person name="Kuo A."/>
            <person name="Kusch H."/>
            <person name="LaButti K."/>
            <person name="Lagendijk E.L."/>
            <person name="Lapidus A."/>
            <person name="Levasseur A."/>
            <person name="Lindquist E."/>
            <person name="Lipzen A."/>
            <person name="Logrieco A.F."/>
            <person name="MacCabe A."/>
            <person name="Maekelae M.R."/>
            <person name="Malavazi I."/>
            <person name="Melin P."/>
            <person name="Meyer V."/>
            <person name="Mielnichuk N."/>
            <person name="Miskei M."/>
            <person name="Molnar A.P."/>
            <person name="Mule G."/>
            <person name="Ngan C.Y."/>
            <person name="Orejas M."/>
            <person name="Orosz E."/>
            <person name="Ouedraogo J.P."/>
            <person name="Overkamp K.M."/>
            <person name="Park H.-S."/>
            <person name="Perrone G."/>
            <person name="Piumi F."/>
            <person name="Punt P.J."/>
            <person name="Ram A.F."/>
            <person name="Ramon A."/>
            <person name="Rauscher S."/>
            <person name="Record E."/>
            <person name="Riano-Pachon D.M."/>
            <person name="Robert V."/>
            <person name="Roehrig J."/>
            <person name="Ruller R."/>
            <person name="Salamov A."/>
            <person name="Salih N.S."/>
            <person name="Samson R.A."/>
            <person name="Sandor E."/>
            <person name="Sanguinetti M."/>
            <person name="Schuetze T."/>
            <person name="Sepcic K."/>
            <person name="Shelest E."/>
            <person name="Sherlock G."/>
            <person name="Sophianopoulou V."/>
            <person name="Squina F.M."/>
            <person name="Sun H."/>
            <person name="Susca A."/>
            <person name="Todd R.B."/>
            <person name="Tsang A."/>
            <person name="Unkles S.E."/>
            <person name="van de Wiele N."/>
            <person name="van Rossen-Uffink D."/>
            <person name="Oliveira J.V."/>
            <person name="Vesth T.C."/>
            <person name="Visser J."/>
            <person name="Yu J.-H."/>
            <person name="Zhou M."/>
            <person name="Andersen M.R."/>
            <person name="Archer D.B."/>
            <person name="Baker S.E."/>
            <person name="Benoit I."/>
            <person name="Brakhage A.A."/>
            <person name="Braus G.H."/>
            <person name="Fischer R."/>
            <person name="Frisvad J.C."/>
            <person name="Goldman G.H."/>
            <person name="Houbraken J."/>
            <person name="Oakley B."/>
            <person name="Pocsi I."/>
            <person name="Scazzocchio C."/>
            <person name="Seiboth B."/>
            <person name="vanKuyk P.A."/>
            <person name="Wortman J."/>
            <person name="Dyer P.S."/>
            <person name="Grigoriev I.V."/>
        </authorList>
    </citation>
    <scope>NUCLEOTIDE SEQUENCE [LARGE SCALE GENOMIC DNA]</scope>
    <source>
        <strain evidence="2">CBS 583.65</strain>
    </source>
</reference>
<accession>A0A1L9PGS6</accession>
<gene>
    <name evidence="1" type="ORF">ASPVEDRAFT_589150</name>
</gene>
<organism evidence="1 2">
    <name type="scientific">Aspergillus versicolor CBS 583.65</name>
    <dbReference type="NCBI Taxonomy" id="1036611"/>
    <lineage>
        <taxon>Eukaryota</taxon>
        <taxon>Fungi</taxon>
        <taxon>Dikarya</taxon>
        <taxon>Ascomycota</taxon>
        <taxon>Pezizomycotina</taxon>
        <taxon>Eurotiomycetes</taxon>
        <taxon>Eurotiomycetidae</taxon>
        <taxon>Eurotiales</taxon>
        <taxon>Aspergillaceae</taxon>
        <taxon>Aspergillus</taxon>
        <taxon>Aspergillus subgen. Nidulantes</taxon>
    </lineage>
</organism>
<dbReference type="RefSeq" id="XP_040666480.1">
    <property type="nucleotide sequence ID" value="XM_040815441.1"/>
</dbReference>
<proteinExistence type="predicted"/>
<dbReference type="Proteomes" id="UP000184073">
    <property type="component" value="Unassembled WGS sequence"/>
</dbReference>
<keyword evidence="2" id="KW-1185">Reference proteome</keyword>
<dbReference type="EMBL" id="KV878127">
    <property type="protein sequence ID" value="OJJ00718.1"/>
    <property type="molecule type" value="Genomic_DNA"/>
</dbReference>
<name>A0A1L9PGS6_ASPVE</name>
<sequence>MCGYLRGSYHENGPWIRVTCSLPVSLLGIYDVWSYLVGRIITGVTARADVEFGESRYHE</sequence>